<keyword evidence="2" id="KW-1185">Reference proteome</keyword>
<dbReference type="Proteomes" id="UP001152888">
    <property type="component" value="Unassembled WGS sequence"/>
</dbReference>
<name>A0A9P0MHR5_ACAOB</name>
<proteinExistence type="predicted"/>
<dbReference type="AlphaFoldDB" id="A0A9P0MHR5"/>
<comment type="caution">
    <text evidence="1">The sequence shown here is derived from an EMBL/GenBank/DDBJ whole genome shotgun (WGS) entry which is preliminary data.</text>
</comment>
<sequence>MILIAAFTDKVTCVTFYLHISNNFSISKIISN</sequence>
<gene>
    <name evidence="1" type="ORF">ACAOBT_LOCUS33027</name>
</gene>
<evidence type="ECO:0000313" key="2">
    <source>
        <dbReference type="Proteomes" id="UP001152888"/>
    </source>
</evidence>
<dbReference type="EMBL" id="CAKOFQ010008220">
    <property type="protein sequence ID" value="CAH2012810.1"/>
    <property type="molecule type" value="Genomic_DNA"/>
</dbReference>
<organism evidence="1 2">
    <name type="scientific">Acanthoscelides obtectus</name>
    <name type="common">Bean weevil</name>
    <name type="synonym">Bruchus obtectus</name>
    <dbReference type="NCBI Taxonomy" id="200917"/>
    <lineage>
        <taxon>Eukaryota</taxon>
        <taxon>Metazoa</taxon>
        <taxon>Ecdysozoa</taxon>
        <taxon>Arthropoda</taxon>
        <taxon>Hexapoda</taxon>
        <taxon>Insecta</taxon>
        <taxon>Pterygota</taxon>
        <taxon>Neoptera</taxon>
        <taxon>Endopterygota</taxon>
        <taxon>Coleoptera</taxon>
        <taxon>Polyphaga</taxon>
        <taxon>Cucujiformia</taxon>
        <taxon>Chrysomeloidea</taxon>
        <taxon>Chrysomelidae</taxon>
        <taxon>Bruchinae</taxon>
        <taxon>Bruchini</taxon>
        <taxon>Acanthoscelides</taxon>
    </lineage>
</organism>
<reference evidence="1" key="1">
    <citation type="submission" date="2022-03" db="EMBL/GenBank/DDBJ databases">
        <authorList>
            <person name="Sayadi A."/>
        </authorList>
    </citation>
    <scope>NUCLEOTIDE SEQUENCE</scope>
</reference>
<evidence type="ECO:0000313" key="1">
    <source>
        <dbReference type="EMBL" id="CAH2012810.1"/>
    </source>
</evidence>
<protein>
    <submittedName>
        <fullName evidence="1">Uncharacterized protein</fullName>
    </submittedName>
</protein>
<accession>A0A9P0MHR5</accession>